<evidence type="ECO:0000256" key="1">
    <source>
        <dbReference type="SAM" id="MobiDB-lite"/>
    </source>
</evidence>
<sequence length="96" mass="11244">RKKNSAYKEFQKGPVHPKPKGWALRTTKKGARYNVKAKQLVVDLFEEYFKQSKKLLAEEAERKMKENTEIQPSERMSHDQIKNCIRGLLAAKKKEL</sequence>
<gene>
    <name evidence="2" type="ORF">DXG03_002809</name>
</gene>
<evidence type="ECO:0000313" key="3">
    <source>
        <dbReference type="Proteomes" id="UP000775547"/>
    </source>
</evidence>
<dbReference type="PANTHER" id="PTHR33845">
    <property type="entry name" value="C2H2-TYPE DOMAIN-CONTAINING PROTEIN"/>
    <property type="match status" value="1"/>
</dbReference>
<dbReference type="AlphaFoldDB" id="A0A9P7K8E1"/>
<dbReference type="PANTHER" id="PTHR33845:SF1">
    <property type="entry name" value="C2H2-TYPE DOMAIN-CONTAINING PROTEIN"/>
    <property type="match status" value="1"/>
</dbReference>
<proteinExistence type="predicted"/>
<keyword evidence="3" id="KW-1185">Reference proteome</keyword>
<organism evidence="2 3">
    <name type="scientific">Asterophora parasitica</name>
    <dbReference type="NCBI Taxonomy" id="117018"/>
    <lineage>
        <taxon>Eukaryota</taxon>
        <taxon>Fungi</taxon>
        <taxon>Dikarya</taxon>
        <taxon>Basidiomycota</taxon>
        <taxon>Agaricomycotina</taxon>
        <taxon>Agaricomycetes</taxon>
        <taxon>Agaricomycetidae</taxon>
        <taxon>Agaricales</taxon>
        <taxon>Tricholomatineae</taxon>
        <taxon>Lyophyllaceae</taxon>
        <taxon>Asterophora</taxon>
    </lineage>
</organism>
<protein>
    <submittedName>
        <fullName evidence="2">Uncharacterized protein</fullName>
    </submittedName>
</protein>
<feature type="non-terminal residue" evidence="2">
    <location>
        <position position="1"/>
    </location>
</feature>
<feature type="region of interest" description="Disordered" evidence="1">
    <location>
        <begin position="1"/>
        <end position="22"/>
    </location>
</feature>
<comment type="caution">
    <text evidence="2">The sequence shown here is derived from an EMBL/GenBank/DDBJ whole genome shotgun (WGS) entry which is preliminary data.</text>
</comment>
<accession>A0A9P7K8E1</accession>
<reference evidence="2" key="1">
    <citation type="submission" date="2020-07" db="EMBL/GenBank/DDBJ databases">
        <authorList>
            <person name="Nieuwenhuis M."/>
            <person name="Van De Peppel L.J.J."/>
        </authorList>
    </citation>
    <scope>NUCLEOTIDE SEQUENCE</scope>
    <source>
        <strain evidence="2">AP01</strain>
        <tissue evidence="2">Mycelium</tissue>
    </source>
</reference>
<name>A0A9P7K8E1_9AGAR</name>
<reference evidence="2" key="2">
    <citation type="submission" date="2021-10" db="EMBL/GenBank/DDBJ databases">
        <title>Phylogenomics reveals ancestral predisposition of the termite-cultivated fungus Termitomyces towards a domesticated lifestyle.</title>
        <authorList>
            <person name="Auxier B."/>
            <person name="Grum-Grzhimaylo A."/>
            <person name="Cardenas M.E."/>
            <person name="Lodge J.D."/>
            <person name="Laessoe T."/>
            <person name="Pedersen O."/>
            <person name="Smith M.E."/>
            <person name="Kuyper T.W."/>
            <person name="Franco-Molano E.A."/>
            <person name="Baroni T.J."/>
            <person name="Aanen D.K."/>
        </authorList>
    </citation>
    <scope>NUCLEOTIDE SEQUENCE</scope>
    <source>
        <strain evidence="2">AP01</strain>
        <tissue evidence="2">Mycelium</tissue>
    </source>
</reference>
<dbReference type="EMBL" id="JABCKV010001859">
    <property type="protein sequence ID" value="KAG5639855.1"/>
    <property type="molecule type" value="Genomic_DNA"/>
</dbReference>
<dbReference type="Proteomes" id="UP000775547">
    <property type="component" value="Unassembled WGS sequence"/>
</dbReference>
<evidence type="ECO:0000313" key="2">
    <source>
        <dbReference type="EMBL" id="KAG5639855.1"/>
    </source>
</evidence>